<dbReference type="Gene3D" id="3.40.50.1440">
    <property type="entry name" value="Tubulin/FtsZ, GTPase domain"/>
    <property type="match status" value="1"/>
</dbReference>
<dbReference type="InterPro" id="IPR008280">
    <property type="entry name" value="Tub_FtsZ_C"/>
</dbReference>
<dbReference type="InterPro" id="IPR018316">
    <property type="entry name" value="Tubulin/FtsZ_2-layer-sand-dom"/>
</dbReference>
<keyword evidence="6 8" id="KW-0717">Septation</keyword>
<keyword evidence="5 8" id="KW-0342">GTP-binding</keyword>
<feature type="binding site" evidence="8">
    <location>
        <begin position="76"/>
        <end position="80"/>
    </location>
    <ligand>
        <name>GTP</name>
        <dbReference type="ChEBI" id="CHEBI:37565"/>
    </ligand>
</feature>
<gene>
    <name evidence="8 14" type="primary">ftsZ</name>
    <name evidence="14" type="ORF">HYR64_08755</name>
</gene>
<dbReference type="SMART" id="SM00864">
    <property type="entry name" value="Tubulin"/>
    <property type="match status" value="1"/>
</dbReference>
<evidence type="ECO:0000259" key="13">
    <source>
        <dbReference type="SMART" id="SM00865"/>
    </source>
</evidence>
<sequence length="443" mass="46379">MVRYNRSTDEIGQPRDGSVAEFGNRSVGVTPSLFSDDDFGESGQNLAETRTGTRVKREPSANNLVNALIKVIGVGGGGSNAVNRMIEAGIHGVEFIAMNTDVQVLDLSTAELKVQLGADATRGLGAGGNPEVGKRAAEESKNEIRKAIEGADMVFITAGMGGGTGTGAAPVIADLAREIGALTVAVVTRPFSFEGPRRAKMAEQGVTSLMGRVDTIITIPNDRLMNVVERRTTLVDAFRVADDVLRQGVQGISDIITIPGQINVDFADVRAVMSDAGPALMGIGYGVGDQRALQAAQSATNSALLEQTINGATGLLVNVTSGEDLTLSEANEAMQYIQQLCDAEEANIFFGTVVDPSMEGSVRVTVLATGFNPYSPEGRRVAEQAALSSIPEAPAPVPVPVFAGAAAERAAVAARSGQLDPSSVFDESDLDIPAFIREHRQRP</sequence>
<evidence type="ECO:0000259" key="12">
    <source>
        <dbReference type="SMART" id="SM00864"/>
    </source>
</evidence>
<dbReference type="SUPFAM" id="SSF52490">
    <property type="entry name" value="Tubulin nucleotide-binding domain-like"/>
    <property type="match status" value="1"/>
</dbReference>
<feature type="binding site" evidence="8">
    <location>
        <begin position="163"/>
        <end position="165"/>
    </location>
    <ligand>
        <name>GTP</name>
        <dbReference type="ChEBI" id="CHEBI:37565"/>
    </ligand>
</feature>
<comment type="similarity">
    <text evidence="1 8 10">Belongs to the FtsZ family.</text>
</comment>
<evidence type="ECO:0000256" key="2">
    <source>
        <dbReference type="ARBA" id="ARBA00022490"/>
    </source>
</evidence>
<feature type="binding site" evidence="8">
    <location>
        <position position="242"/>
    </location>
    <ligand>
        <name>GTP</name>
        <dbReference type="ChEBI" id="CHEBI:37565"/>
    </ligand>
</feature>
<dbReference type="InterPro" id="IPR036525">
    <property type="entry name" value="Tubulin/FtsZ_GTPase_sf"/>
</dbReference>
<dbReference type="PRINTS" id="PR00423">
    <property type="entry name" value="CELLDVISFTSZ"/>
</dbReference>
<evidence type="ECO:0000256" key="1">
    <source>
        <dbReference type="ARBA" id="ARBA00009690"/>
    </source>
</evidence>
<dbReference type="FunFam" id="3.40.50.1440:FF:000023">
    <property type="entry name" value="Cell division protein FtsZ"/>
    <property type="match status" value="1"/>
</dbReference>
<protein>
    <recommendedName>
        <fullName evidence="8 9">Cell division protein FtsZ</fullName>
    </recommendedName>
</protein>
<evidence type="ECO:0000256" key="6">
    <source>
        <dbReference type="ARBA" id="ARBA00023210"/>
    </source>
</evidence>
<evidence type="ECO:0000313" key="14">
    <source>
        <dbReference type="EMBL" id="MBI1757180.1"/>
    </source>
</evidence>
<dbReference type="GO" id="GO:0003924">
    <property type="term" value="F:GTPase activity"/>
    <property type="evidence" value="ECO:0007669"/>
    <property type="project" value="UniProtKB-UniRule"/>
</dbReference>
<dbReference type="InterPro" id="IPR020805">
    <property type="entry name" value="Cell_div_FtsZ_CS"/>
</dbReference>
<evidence type="ECO:0000256" key="9">
    <source>
        <dbReference type="NCBIfam" id="TIGR00065"/>
    </source>
</evidence>
<evidence type="ECO:0000256" key="8">
    <source>
        <dbReference type="HAMAP-Rule" id="MF_00909"/>
    </source>
</evidence>
<dbReference type="PANTHER" id="PTHR30314:SF3">
    <property type="entry name" value="MITOCHONDRIAL DIVISION PROTEIN FSZA"/>
    <property type="match status" value="1"/>
</dbReference>
<organism evidence="14 15">
    <name type="scientific">Fimbriimonas ginsengisoli</name>
    <dbReference type="NCBI Taxonomy" id="1005039"/>
    <lineage>
        <taxon>Bacteria</taxon>
        <taxon>Bacillati</taxon>
        <taxon>Armatimonadota</taxon>
        <taxon>Fimbriimonadia</taxon>
        <taxon>Fimbriimonadales</taxon>
        <taxon>Fimbriimonadaceae</taxon>
        <taxon>Fimbriimonas</taxon>
    </lineage>
</organism>
<proteinExistence type="inferred from homology"/>
<name>A0A931LYM9_FIMGI</name>
<dbReference type="PROSITE" id="PS01135">
    <property type="entry name" value="FTSZ_2"/>
    <property type="match status" value="1"/>
</dbReference>
<comment type="subunit">
    <text evidence="8">Homodimer. Polymerizes to form a dynamic ring structure in a strictly GTP-dependent manner. Interacts directly with several other division proteins.</text>
</comment>
<dbReference type="GO" id="GO:0000917">
    <property type="term" value="P:division septum assembly"/>
    <property type="evidence" value="ECO:0007669"/>
    <property type="project" value="UniProtKB-KW"/>
</dbReference>
<feature type="region of interest" description="Disordered" evidence="11">
    <location>
        <begin position="1"/>
        <end position="24"/>
    </location>
</feature>
<feature type="domain" description="Tubulin/FtsZ 2-layer sandwich" evidence="13">
    <location>
        <begin position="262"/>
        <end position="380"/>
    </location>
</feature>
<dbReference type="InterPro" id="IPR045061">
    <property type="entry name" value="FtsZ/CetZ"/>
</dbReference>
<feature type="compositionally biased region" description="Basic and acidic residues" evidence="11">
    <location>
        <begin position="1"/>
        <end position="13"/>
    </location>
</feature>
<keyword evidence="7 8" id="KW-0131">Cell cycle</keyword>
<dbReference type="InterPro" id="IPR037103">
    <property type="entry name" value="Tubulin/FtsZ-like_C"/>
</dbReference>
<dbReference type="GO" id="GO:0005525">
    <property type="term" value="F:GTP binding"/>
    <property type="evidence" value="ECO:0007669"/>
    <property type="project" value="UniProtKB-UniRule"/>
</dbReference>
<evidence type="ECO:0000256" key="7">
    <source>
        <dbReference type="ARBA" id="ARBA00023306"/>
    </source>
</evidence>
<keyword evidence="4 8" id="KW-0547">Nucleotide-binding</keyword>
<evidence type="ECO:0000256" key="11">
    <source>
        <dbReference type="SAM" id="MobiDB-lite"/>
    </source>
</evidence>
<dbReference type="HAMAP" id="MF_00909">
    <property type="entry name" value="FtsZ"/>
    <property type="match status" value="1"/>
</dbReference>
<dbReference type="CDD" id="cd02201">
    <property type="entry name" value="FtsZ_type1"/>
    <property type="match status" value="1"/>
</dbReference>
<dbReference type="AlphaFoldDB" id="A0A931LYM9"/>
<dbReference type="PANTHER" id="PTHR30314">
    <property type="entry name" value="CELL DIVISION PROTEIN FTSZ-RELATED"/>
    <property type="match status" value="1"/>
</dbReference>
<dbReference type="InterPro" id="IPR003008">
    <property type="entry name" value="Tubulin_FtsZ_GTPase"/>
</dbReference>
<dbReference type="EMBL" id="JACOSL010000056">
    <property type="protein sequence ID" value="MBI1757180.1"/>
    <property type="molecule type" value="Genomic_DNA"/>
</dbReference>
<dbReference type="Pfam" id="PF12327">
    <property type="entry name" value="FtsZ_C"/>
    <property type="match status" value="1"/>
</dbReference>
<dbReference type="NCBIfam" id="TIGR00065">
    <property type="entry name" value="ftsZ"/>
    <property type="match status" value="1"/>
</dbReference>
<dbReference type="Pfam" id="PF00091">
    <property type="entry name" value="Tubulin"/>
    <property type="match status" value="1"/>
</dbReference>
<keyword evidence="2 8" id="KW-0963">Cytoplasm</keyword>
<dbReference type="Proteomes" id="UP000727962">
    <property type="component" value="Unassembled WGS sequence"/>
</dbReference>
<evidence type="ECO:0000256" key="10">
    <source>
        <dbReference type="RuleBase" id="RU000631"/>
    </source>
</evidence>
<dbReference type="SUPFAM" id="SSF55307">
    <property type="entry name" value="Tubulin C-terminal domain-like"/>
    <property type="match status" value="1"/>
</dbReference>
<comment type="subcellular location">
    <subcellularLocation>
        <location evidence="8">Cytoplasm</location>
    </subcellularLocation>
    <text evidence="8">Assembles at midcell at the inner surface of the cytoplasmic membrane.</text>
</comment>
<feature type="binding site" evidence="8">
    <location>
        <position position="198"/>
    </location>
    <ligand>
        <name>GTP</name>
        <dbReference type="ChEBI" id="CHEBI:37565"/>
    </ligand>
</feature>
<comment type="function">
    <text evidence="8 10">Essential cell division protein that forms a contractile ring structure (Z ring) at the future cell division site. The regulation of the ring assembly controls the timing and the location of cell division. One of the functions of the FtsZ ring is to recruit other cell division proteins to the septum to produce a new cell wall between the dividing cells. Binds GTP and shows GTPase activity.</text>
</comment>
<feature type="domain" description="Tubulin/FtsZ GTPase" evidence="12">
    <location>
        <begin position="68"/>
        <end position="260"/>
    </location>
</feature>
<dbReference type="GO" id="GO:0043093">
    <property type="term" value="P:FtsZ-dependent cytokinesis"/>
    <property type="evidence" value="ECO:0007669"/>
    <property type="project" value="UniProtKB-UniRule"/>
</dbReference>
<keyword evidence="3 8" id="KW-0132">Cell division</keyword>
<evidence type="ECO:0000256" key="3">
    <source>
        <dbReference type="ARBA" id="ARBA00022618"/>
    </source>
</evidence>
<dbReference type="InterPro" id="IPR000158">
    <property type="entry name" value="Cell_div_FtsZ"/>
</dbReference>
<dbReference type="GO" id="GO:0051258">
    <property type="term" value="P:protein polymerization"/>
    <property type="evidence" value="ECO:0007669"/>
    <property type="project" value="UniProtKB-UniRule"/>
</dbReference>
<dbReference type="SMART" id="SM00865">
    <property type="entry name" value="Tubulin_C"/>
    <property type="match status" value="1"/>
</dbReference>
<dbReference type="GO" id="GO:0005737">
    <property type="term" value="C:cytoplasm"/>
    <property type="evidence" value="ECO:0007669"/>
    <property type="project" value="UniProtKB-SubCell"/>
</dbReference>
<comment type="caution">
    <text evidence="14">The sequence shown here is derived from an EMBL/GenBank/DDBJ whole genome shotgun (WGS) entry which is preliminary data.</text>
</comment>
<evidence type="ECO:0000256" key="5">
    <source>
        <dbReference type="ARBA" id="ARBA00023134"/>
    </source>
</evidence>
<dbReference type="InterPro" id="IPR024757">
    <property type="entry name" value="FtsZ_C"/>
</dbReference>
<dbReference type="Gene3D" id="3.30.1330.20">
    <property type="entry name" value="Tubulin/FtsZ, C-terminal domain"/>
    <property type="match status" value="1"/>
</dbReference>
<dbReference type="GO" id="GO:0032153">
    <property type="term" value="C:cell division site"/>
    <property type="evidence" value="ECO:0007669"/>
    <property type="project" value="UniProtKB-UniRule"/>
</dbReference>
<reference evidence="14" key="1">
    <citation type="submission" date="2020-07" db="EMBL/GenBank/DDBJ databases">
        <title>Huge and variable diversity of episymbiotic CPR bacteria and DPANN archaea in groundwater ecosystems.</title>
        <authorList>
            <person name="He C.Y."/>
            <person name="Keren R."/>
            <person name="Whittaker M."/>
            <person name="Farag I.F."/>
            <person name="Doudna J."/>
            <person name="Cate J.H.D."/>
            <person name="Banfield J.F."/>
        </authorList>
    </citation>
    <scope>NUCLEOTIDE SEQUENCE</scope>
    <source>
        <strain evidence="14">NC_groundwater_17_Pr7_B-0.1um_64_12</strain>
    </source>
</reference>
<evidence type="ECO:0000256" key="4">
    <source>
        <dbReference type="ARBA" id="ARBA00022741"/>
    </source>
</evidence>
<feature type="binding site" evidence="8">
    <location>
        <position position="194"/>
    </location>
    <ligand>
        <name>GTP</name>
        <dbReference type="ChEBI" id="CHEBI:37565"/>
    </ligand>
</feature>
<accession>A0A931LYM9</accession>
<dbReference type="PROSITE" id="PS01134">
    <property type="entry name" value="FTSZ_1"/>
    <property type="match status" value="1"/>
</dbReference>
<evidence type="ECO:0000313" key="15">
    <source>
        <dbReference type="Proteomes" id="UP000727962"/>
    </source>
</evidence>